<evidence type="ECO:0000313" key="5">
    <source>
        <dbReference type="EMBL" id="KAA2230476.1"/>
    </source>
</evidence>
<dbReference type="CDD" id="cd00090">
    <property type="entry name" value="HTH_ARSR"/>
    <property type="match status" value="1"/>
</dbReference>
<dbReference type="PROSITE" id="PS51118">
    <property type="entry name" value="HTH_HXLR"/>
    <property type="match status" value="1"/>
</dbReference>
<comment type="caution">
    <text evidence="5">The sequence shown here is derived from an EMBL/GenBank/DDBJ whole genome shotgun (WGS) entry which is preliminary data.</text>
</comment>
<dbReference type="InterPro" id="IPR036388">
    <property type="entry name" value="WH-like_DNA-bd_sf"/>
</dbReference>
<dbReference type="SUPFAM" id="SSF46785">
    <property type="entry name" value="Winged helix' DNA-binding domain"/>
    <property type="match status" value="1"/>
</dbReference>
<dbReference type="InterPro" id="IPR036390">
    <property type="entry name" value="WH_DNA-bd_sf"/>
</dbReference>
<dbReference type="Gene3D" id="1.10.10.10">
    <property type="entry name" value="Winged helix-like DNA-binding domain superfamily/Winged helix DNA-binding domain"/>
    <property type="match status" value="1"/>
</dbReference>
<dbReference type="Proteomes" id="UP000325296">
    <property type="component" value="Unassembled WGS sequence"/>
</dbReference>
<feature type="domain" description="HTH hxlR-type" evidence="4">
    <location>
        <begin position="14"/>
        <end position="111"/>
    </location>
</feature>
<evidence type="ECO:0000256" key="1">
    <source>
        <dbReference type="ARBA" id="ARBA00023015"/>
    </source>
</evidence>
<accession>A0A5B2UUF8</accession>
<dbReference type="RefSeq" id="WP_146552226.1">
    <property type="nucleotide sequence ID" value="NZ_BMNU01000007.1"/>
</dbReference>
<dbReference type="PANTHER" id="PTHR33204:SF18">
    <property type="entry name" value="TRANSCRIPTIONAL REGULATORY PROTEIN"/>
    <property type="match status" value="1"/>
</dbReference>
<protein>
    <submittedName>
        <fullName evidence="5">Helix-turn-helix transcriptional regulator</fullName>
    </submittedName>
</protein>
<dbReference type="GO" id="GO:0003677">
    <property type="term" value="F:DNA binding"/>
    <property type="evidence" value="ECO:0007669"/>
    <property type="project" value="UniProtKB-KW"/>
</dbReference>
<name>A0A5B2UUF8_9PSED</name>
<sequence>MIEGVVDDSCETLCPIARSLSVMGGKWTLLIFRELSMGSRRFDDIQAQTGISSHLLSTRLKALEQNGLIERRAYCVRPPRYEYFVTPKGKELDGVLLLLRSWGAKWLARTGEDEPAVALKHRSTGQDVSDDVLELSFDNYEATLSKAFEKERSENQIKFRTSSKRKDAK</sequence>
<evidence type="ECO:0000259" key="4">
    <source>
        <dbReference type="PROSITE" id="PS51118"/>
    </source>
</evidence>
<reference evidence="5 6" key="1">
    <citation type="submission" date="2019-09" db="EMBL/GenBank/DDBJ databases">
        <title>Draft genome sequence of Pseudomonas brenneri CCUG 51514(T).</title>
        <authorList>
            <person name="Tunovic T."/>
            <person name="Pineiro-Iglesias B."/>
            <person name="Unosson C."/>
            <person name="Inganas E."/>
            <person name="Ohlen M."/>
            <person name="Cardew S."/>
            <person name="Jensie-Markopoulos S."/>
            <person name="Salva-Serra F."/>
            <person name="Jaen-Luchoro D."/>
            <person name="Svensson-Stadler L."/>
            <person name="Chun J."/>
            <person name="Moore E."/>
        </authorList>
    </citation>
    <scope>NUCLEOTIDE SEQUENCE [LARGE SCALE GENOMIC DNA]</scope>
    <source>
        <strain evidence="5 6">CCUG 51514</strain>
    </source>
</reference>
<proteinExistence type="predicted"/>
<keyword evidence="2" id="KW-0238">DNA-binding</keyword>
<dbReference type="Pfam" id="PF01638">
    <property type="entry name" value="HxlR"/>
    <property type="match status" value="1"/>
</dbReference>
<dbReference type="PANTHER" id="PTHR33204">
    <property type="entry name" value="TRANSCRIPTIONAL REGULATOR, MARR FAMILY"/>
    <property type="match status" value="1"/>
</dbReference>
<keyword evidence="3" id="KW-0804">Transcription</keyword>
<evidence type="ECO:0000256" key="2">
    <source>
        <dbReference type="ARBA" id="ARBA00023125"/>
    </source>
</evidence>
<dbReference type="InterPro" id="IPR011991">
    <property type="entry name" value="ArsR-like_HTH"/>
</dbReference>
<organism evidence="5 6">
    <name type="scientific">Pseudomonas brenneri</name>
    <dbReference type="NCBI Taxonomy" id="129817"/>
    <lineage>
        <taxon>Bacteria</taxon>
        <taxon>Pseudomonadati</taxon>
        <taxon>Pseudomonadota</taxon>
        <taxon>Gammaproteobacteria</taxon>
        <taxon>Pseudomonadales</taxon>
        <taxon>Pseudomonadaceae</taxon>
        <taxon>Pseudomonas</taxon>
    </lineage>
</organism>
<evidence type="ECO:0000313" key="6">
    <source>
        <dbReference type="Proteomes" id="UP000325296"/>
    </source>
</evidence>
<evidence type="ECO:0000256" key="3">
    <source>
        <dbReference type="ARBA" id="ARBA00023163"/>
    </source>
</evidence>
<dbReference type="AlphaFoldDB" id="A0A5B2UUF8"/>
<gene>
    <name evidence="5" type="ORF">F1720_10825</name>
</gene>
<keyword evidence="1" id="KW-0805">Transcription regulation</keyword>
<dbReference type="GO" id="GO:0006355">
    <property type="term" value="P:regulation of DNA-templated transcription"/>
    <property type="evidence" value="ECO:0007669"/>
    <property type="project" value="UniProtKB-ARBA"/>
</dbReference>
<dbReference type="InterPro" id="IPR002577">
    <property type="entry name" value="HTH_HxlR"/>
</dbReference>
<dbReference type="EMBL" id="VUOL01000005">
    <property type="protein sequence ID" value="KAA2230476.1"/>
    <property type="molecule type" value="Genomic_DNA"/>
</dbReference>